<accession>A0A081FWW0</accession>
<dbReference type="AlphaFoldDB" id="A0A081FWW0"/>
<keyword evidence="2" id="KW-0645">Protease</keyword>
<dbReference type="InterPro" id="IPR023430">
    <property type="entry name" value="Pept_HybD-like_dom_sf"/>
</dbReference>
<dbReference type="SUPFAM" id="SSF53163">
    <property type="entry name" value="HybD-like"/>
    <property type="match status" value="1"/>
</dbReference>
<dbReference type="InterPro" id="IPR000671">
    <property type="entry name" value="Peptidase_A31"/>
</dbReference>
<proteinExistence type="inferred from homology"/>
<evidence type="ECO:0000256" key="4">
    <source>
        <dbReference type="ARBA" id="ARBA00022801"/>
    </source>
</evidence>
<evidence type="ECO:0000313" key="5">
    <source>
        <dbReference type="EMBL" id="KEA63015.1"/>
    </source>
</evidence>
<organism evidence="5 6">
    <name type="scientific">Marinobacterium lacunae</name>
    <dbReference type="NCBI Taxonomy" id="1232683"/>
    <lineage>
        <taxon>Bacteria</taxon>
        <taxon>Pseudomonadati</taxon>
        <taxon>Pseudomonadota</taxon>
        <taxon>Gammaproteobacteria</taxon>
        <taxon>Oceanospirillales</taxon>
        <taxon>Oceanospirillaceae</taxon>
        <taxon>Marinobacterium</taxon>
    </lineage>
</organism>
<comment type="similarity">
    <text evidence="1">Belongs to the peptidase A31 family.</text>
</comment>
<gene>
    <name evidence="5" type="ORF">ADIMK_2539</name>
</gene>
<dbReference type="RefSeq" id="WP_051692922.1">
    <property type="nucleotide sequence ID" value="NZ_JMQN01000040.1"/>
</dbReference>
<dbReference type="EMBL" id="JMQN01000040">
    <property type="protein sequence ID" value="KEA63015.1"/>
    <property type="molecule type" value="Genomic_DNA"/>
</dbReference>
<evidence type="ECO:0000313" key="6">
    <source>
        <dbReference type="Proteomes" id="UP000028252"/>
    </source>
</evidence>
<evidence type="ECO:0000256" key="1">
    <source>
        <dbReference type="ARBA" id="ARBA00006814"/>
    </source>
</evidence>
<dbReference type="GO" id="GO:0016485">
    <property type="term" value="P:protein processing"/>
    <property type="evidence" value="ECO:0007669"/>
    <property type="project" value="TreeGrafter"/>
</dbReference>
<evidence type="ECO:0000256" key="3">
    <source>
        <dbReference type="ARBA" id="ARBA00022750"/>
    </source>
</evidence>
<dbReference type="STRING" id="1232683.ADIMK_2539"/>
<dbReference type="MEROPS" id="A31.005"/>
<comment type="caution">
    <text evidence="5">The sequence shown here is derived from an EMBL/GenBank/DDBJ whole genome shotgun (WGS) entry which is preliminary data.</text>
</comment>
<sequence length="160" mass="17442">MKHDRLQIIGLGSPAGDDRLGWEVIERLEAILPETAECDLTAYDRPGAGLIKHLAEYKHCWLVDALWSADDEPGVYTRPDLETLKHARTGVAGSHGFGVADTLMLASRLGALPDSLELHCLTINSADRLGEHLSPAIDAGVDGLVKRLYQRLIQSVDHSV</sequence>
<keyword evidence="4" id="KW-0378">Hydrolase</keyword>
<dbReference type="PANTHER" id="PTHR30302:SF1">
    <property type="entry name" value="HYDROGENASE 2 MATURATION PROTEASE"/>
    <property type="match status" value="1"/>
</dbReference>
<evidence type="ECO:0000256" key="2">
    <source>
        <dbReference type="ARBA" id="ARBA00022670"/>
    </source>
</evidence>
<dbReference type="Gene3D" id="3.40.50.1450">
    <property type="entry name" value="HybD-like"/>
    <property type="match status" value="1"/>
</dbReference>
<dbReference type="Proteomes" id="UP000028252">
    <property type="component" value="Unassembled WGS sequence"/>
</dbReference>
<dbReference type="GO" id="GO:0004190">
    <property type="term" value="F:aspartic-type endopeptidase activity"/>
    <property type="evidence" value="ECO:0007669"/>
    <property type="project" value="UniProtKB-KW"/>
</dbReference>
<dbReference type="Pfam" id="PF01750">
    <property type="entry name" value="HycI"/>
    <property type="match status" value="1"/>
</dbReference>
<dbReference type="NCBIfam" id="TIGR00072">
    <property type="entry name" value="hydrog_prot"/>
    <property type="match status" value="1"/>
</dbReference>
<dbReference type="eggNOG" id="COG0680">
    <property type="taxonomic scope" value="Bacteria"/>
</dbReference>
<protein>
    <recommendedName>
        <fullName evidence="7">Hydrogenase maturation protease</fullName>
    </recommendedName>
</protein>
<evidence type="ECO:0008006" key="7">
    <source>
        <dbReference type="Google" id="ProtNLM"/>
    </source>
</evidence>
<name>A0A081FWW0_9GAMM</name>
<keyword evidence="3" id="KW-0064">Aspartyl protease</keyword>
<keyword evidence="6" id="KW-1185">Reference proteome</keyword>
<reference evidence="5 6" key="1">
    <citation type="submission" date="2014-04" db="EMBL/GenBank/DDBJ databases">
        <title>Marinobacterium kochiensis sp. nov., isolated from sediment sample collected from Kochi backwaters in Kerala, India.</title>
        <authorList>
            <person name="Singh A."/>
            <person name="Pinnaka A.K."/>
        </authorList>
    </citation>
    <scope>NUCLEOTIDE SEQUENCE [LARGE SCALE GENOMIC DNA]</scope>
    <source>
        <strain evidence="5 6">AK27</strain>
    </source>
</reference>
<dbReference type="GO" id="GO:0008047">
    <property type="term" value="F:enzyme activator activity"/>
    <property type="evidence" value="ECO:0007669"/>
    <property type="project" value="InterPro"/>
</dbReference>
<dbReference type="PANTHER" id="PTHR30302">
    <property type="entry name" value="HYDROGENASE 1 MATURATION PROTEASE"/>
    <property type="match status" value="1"/>
</dbReference>
<dbReference type="PATRIC" id="fig|1232683.4.peg.2491"/>